<keyword evidence="8" id="KW-1185">Reference proteome</keyword>
<evidence type="ECO:0000256" key="3">
    <source>
        <dbReference type="ARBA" id="ARBA00022630"/>
    </source>
</evidence>
<evidence type="ECO:0000256" key="6">
    <source>
        <dbReference type="ARBA" id="ARBA00023002"/>
    </source>
</evidence>
<evidence type="ECO:0000256" key="2">
    <source>
        <dbReference type="ARBA" id="ARBA00009183"/>
    </source>
</evidence>
<dbReference type="Proteomes" id="UP000289738">
    <property type="component" value="Chromosome B07"/>
</dbReference>
<comment type="caution">
    <text evidence="7">The sequence shown here is derived from an EMBL/GenBank/DDBJ whole genome shotgun (WGS) entry which is preliminary data.</text>
</comment>
<keyword evidence="6" id="KW-0560">Oxidoreductase</keyword>
<reference evidence="7 8" key="1">
    <citation type="submission" date="2019-01" db="EMBL/GenBank/DDBJ databases">
        <title>Sequencing of cultivated peanut Arachis hypogaea provides insights into genome evolution and oil improvement.</title>
        <authorList>
            <person name="Chen X."/>
        </authorList>
    </citation>
    <scope>NUCLEOTIDE SEQUENCE [LARGE SCALE GENOMIC DNA]</scope>
    <source>
        <strain evidence="8">cv. Fuhuasheng</strain>
        <tissue evidence="7">Leaves</tissue>
    </source>
</reference>
<evidence type="ECO:0008006" key="9">
    <source>
        <dbReference type="Google" id="ProtNLM"/>
    </source>
</evidence>
<gene>
    <name evidence="7" type="ORF">Ahy_B07g087737</name>
</gene>
<accession>A0A444YCU5</accession>
<dbReference type="GO" id="GO:0050660">
    <property type="term" value="F:flavin adenine dinucleotide binding"/>
    <property type="evidence" value="ECO:0007669"/>
    <property type="project" value="TreeGrafter"/>
</dbReference>
<comment type="similarity">
    <text evidence="2">Belongs to the FMO family.</text>
</comment>
<organism evidence="7 8">
    <name type="scientific">Arachis hypogaea</name>
    <name type="common">Peanut</name>
    <dbReference type="NCBI Taxonomy" id="3818"/>
    <lineage>
        <taxon>Eukaryota</taxon>
        <taxon>Viridiplantae</taxon>
        <taxon>Streptophyta</taxon>
        <taxon>Embryophyta</taxon>
        <taxon>Tracheophyta</taxon>
        <taxon>Spermatophyta</taxon>
        <taxon>Magnoliopsida</taxon>
        <taxon>eudicotyledons</taxon>
        <taxon>Gunneridae</taxon>
        <taxon>Pentapetalae</taxon>
        <taxon>rosids</taxon>
        <taxon>fabids</taxon>
        <taxon>Fabales</taxon>
        <taxon>Fabaceae</taxon>
        <taxon>Papilionoideae</taxon>
        <taxon>50 kb inversion clade</taxon>
        <taxon>dalbergioids sensu lato</taxon>
        <taxon>Dalbergieae</taxon>
        <taxon>Pterocarpus clade</taxon>
        <taxon>Arachis</taxon>
    </lineage>
</organism>
<name>A0A444YCU5_ARAHY</name>
<dbReference type="Gramene" id="arahy.Tifrunner.gnm2.ann2.Ah17g120400.1">
    <property type="protein sequence ID" value="arahy.Tifrunner.gnm2.ann2.Ah17g120400.1-CDS"/>
    <property type="gene ID" value="arahy.Tifrunner.gnm2.ann2.Ah17g120400"/>
</dbReference>
<evidence type="ECO:0000256" key="1">
    <source>
        <dbReference type="ARBA" id="ARBA00001974"/>
    </source>
</evidence>
<keyword evidence="4" id="KW-0274">FAD</keyword>
<sequence length="171" mass="19044">MISVELSFAQSATENTTVHVVTKELIHQGMRMLKYLPVNIVKSVITFVANIKFGDLSQFGIRRPNKGPFYLKEAASRSPILDVGTIAKIKDGAIKVIPSHIMRIENKVIFGNNTEKEFDAIVFATGYKSVANKWLKDNEDGMPKNAFPKPFTLKTVICSHLEGIDNLPILI</sequence>
<protein>
    <recommendedName>
        <fullName evidence="9">Flavin-containing monooxygenase</fullName>
    </recommendedName>
</protein>
<keyword evidence="3" id="KW-0285">Flavoprotein</keyword>
<dbReference type="PANTHER" id="PTHR43539">
    <property type="entry name" value="FLAVIN-BINDING MONOOXYGENASE-LIKE PROTEIN (AFU_ORTHOLOGUE AFUA_4G09220)"/>
    <property type="match status" value="1"/>
</dbReference>
<evidence type="ECO:0000313" key="7">
    <source>
        <dbReference type="EMBL" id="RYQ99742.1"/>
    </source>
</evidence>
<evidence type="ECO:0000256" key="4">
    <source>
        <dbReference type="ARBA" id="ARBA00022827"/>
    </source>
</evidence>
<dbReference type="EMBL" id="SDMP01000017">
    <property type="protein sequence ID" value="RYQ99742.1"/>
    <property type="molecule type" value="Genomic_DNA"/>
</dbReference>
<evidence type="ECO:0000256" key="5">
    <source>
        <dbReference type="ARBA" id="ARBA00022857"/>
    </source>
</evidence>
<dbReference type="AlphaFoldDB" id="A0A444YCU5"/>
<dbReference type="InterPro" id="IPR050982">
    <property type="entry name" value="Auxin_biosynth/cation_transpt"/>
</dbReference>
<evidence type="ECO:0000313" key="8">
    <source>
        <dbReference type="Proteomes" id="UP000289738"/>
    </source>
</evidence>
<dbReference type="STRING" id="3818.A0A444YCU5"/>
<dbReference type="PANTHER" id="PTHR43539:SF77">
    <property type="entry name" value="DISULFIDE OXIDOREDUCTASE_MONOOXYGENASE_OXIDOREDUCTASE"/>
    <property type="match status" value="1"/>
</dbReference>
<dbReference type="GO" id="GO:0004497">
    <property type="term" value="F:monooxygenase activity"/>
    <property type="evidence" value="ECO:0007669"/>
    <property type="project" value="TreeGrafter"/>
</dbReference>
<comment type="cofactor">
    <cofactor evidence="1">
        <name>FAD</name>
        <dbReference type="ChEBI" id="CHEBI:57692"/>
    </cofactor>
</comment>
<proteinExistence type="inferred from homology"/>
<keyword evidence="5" id="KW-0521">NADP</keyword>